<reference evidence="1 2" key="1">
    <citation type="submission" date="2009-10" db="EMBL/GenBank/DDBJ databases">
        <authorList>
            <person name="Weinstock G."/>
            <person name="Sodergren E."/>
            <person name="Clifton S."/>
            <person name="Fulton L."/>
            <person name="Fulton B."/>
            <person name="Courtney L."/>
            <person name="Fronick C."/>
            <person name="Harrison M."/>
            <person name="Strong C."/>
            <person name="Farmer C."/>
            <person name="Delahaunty K."/>
            <person name="Markovic C."/>
            <person name="Hall O."/>
            <person name="Minx P."/>
            <person name="Tomlinson C."/>
            <person name="Mitreva M."/>
            <person name="Nelson J."/>
            <person name="Hou S."/>
            <person name="Wollam A."/>
            <person name="Pepin K.H."/>
            <person name="Johnson M."/>
            <person name="Bhonagiri V."/>
            <person name="Nash W.E."/>
            <person name="Warren W."/>
            <person name="Chinwalla A."/>
            <person name="Mardis E.R."/>
            <person name="Wilson R.K."/>
        </authorList>
    </citation>
    <scope>NUCLEOTIDE SEQUENCE [LARGE SCALE GENOMIC DNA]</scope>
    <source>
        <strain evidence="1 2">ATCC 23970</strain>
    </source>
</reference>
<comment type="caution">
    <text evidence="1">The sequence shown here is derived from an EMBL/GenBank/DDBJ whole genome shotgun (WGS) entry which is preliminary data.</text>
</comment>
<proteinExistence type="predicted"/>
<gene>
    <name evidence="1" type="ORF">NEILACOT_04445</name>
</gene>
<accession>D0WA75</accession>
<dbReference type="Proteomes" id="UP000003843">
    <property type="component" value="Unassembled WGS sequence"/>
</dbReference>
<evidence type="ECO:0000313" key="2">
    <source>
        <dbReference type="Proteomes" id="UP000003843"/>
    </source>
</evidence>
<protein>
    <submittedName>
        <fullName evidence="1">Uncharacterized protein</fullName>
    </submittedName>
</protein>
<name>D0WA75_NEILA</name>
<organism evidence="1 2">
    <name type="scientific">Neisseria lactamica ATCC 23970</name>
    <dbReference type="NCBI Taxonomy" id="546265"/>
    <lineage>
        <taxon>Bacteria</taxon>
        <taxon>Pseudomonadati</taxon>
        <taxon>Pseudomonadota</taxon>
        <taxon>Betaproteobacteria</taxon>
        <taxon>Neisseriales</taxon>
        <taxon>Neisseriaceae</taxon>
        <taxon>Neisseria</taxon>
    </lineage>
</organism>
<sequence length="40" mass="4572">MVHFFSQNVDKIFQLPAANLSDGLKPARSPLSHMFTAIRW</sequence>
<dbReference type="AlphaFoldDB" id="D0WA75"/>
<dbReference type="EMBL" id="ACEQ02000016">
    <property type="protein sequence ID" value="EEZ75475.1"/>
    <property type="molecule type" value="Genomic_DNA"/>
</dbReference>
<evidence type="ECO:0000313" key="1">
    <source>
        <dbReference type="EMBL" id="EEZ75475.1"/>
    </source>
</evidence>